<accession>A0A822ZMN4</accession>
<name>A0A822ZMN4_NELNU</name>
<dbReference type="Proteomes" id="UP000607653">
    <property type="component" value="Unassembled WGS sequence"/>
</dbReference>
<keyword evidence="1" id="KW-0732">Signal</keyword>
<sequence length="104" mass="11132">MKGNSMRAFMVLALVMLATTVSASFTECYPACFGLCVIIKHTPKQCAISCLKHCIPTSRNDPLYPCTSGCAYSKCSNISTEQNPGAEEVEACVNGCSQACSKKH</sequence>
<evidence type="ECO:0000256" key="1">
    <source>
        <dbReference type="SAM" id="SignalP"/>
    </source>
</evidence>
<organism evidence="2 3">
    <name type="scientific">Nelumbo nucifera</name>
    <name type="common">Sacred lotus</name>
    <dbReference type="NCBI Taxonomy" id="4432"/>
    <lineage>
        <taxon>Eukaryota</taxon>
        <taxon>Viridiplantae</taxon>
        <taxon>Streptophyta</taxon>
        <taxon>Embryophyta</taxon>
        <taxon>Tracheophyta</taxon>
        <taxon>Spermatophyta</taxon>
        <taxon>Magnoliopsida</taxon>
        <taxon>Proteales</taxon>
        <taxon>Nelumbonaceae</taxon>
        <taxon>Nelumbo</taxon>
    </lineage>
</organism>
<dbReference type="PANTHER" id="PTHR36312">
    <property type="entry name" value="THIONIN-LIKE PROTEIN 1"/>
    <property type="match status" value="1"/>
</dbReference>
<evidence type="ECO:0008006" key="4">
    <source>
        <dbReference type="Google" id="ProtNLM"/>
    </source>
</evidence>
<evidence type="ECO:0000313" key="3">
    <source>
        <dbReference type="Proteomes" id="UP000607653"/>
    </source>
</evidence>
<comment type="caution">
    <text evidence="2">The sequence shown here is derived from an EMBL/GenBank/DDBJ whole genome shotgun (WGS) entry which is preliminary data.</text>
</comment>
<reference evidence="2 3" key="1">
    <citation type="journal article" date="2020" name="Mol. Biol. Evol.">
        <title>Distinct Expression and Methylation Patterns for Genes with Different Fates following a Single Whole-Genome Duplication in Flowering Plants.</title>
        <authorList>
            <person name="Shi T."/>
            <person name="Rahmani R.S."/>
            <person name="Gugger P.F."/>
            <person name="Wang M."/>
            <person name="Li H."/>
            <person name="Zhang Y."/>
            <person name="Li Z."/>
            <person name="Wang Q."/>
            <person name="Van de Peer Y."/>
            <person name="Marchal K."/>
            <person name="Chen J."/>
        </authorList>
    </citation>
    <scope>NUCLEOTIDE SEQUENCE [LARGE SCALE GENOMIC DNA]</scope>
    <source>
        <tissue evidence="2">Leaf</tissue>
    </source>
</reference>
<feature type="signal peptide" evidence="1">
    <location>
        <begin position="1"/>
        <end position="23"/>
    </location>
</feature>
<feature type="chain" id="PRO_5032585886" description="Thionin-like protein 2" evidence="1">
    <location>
        <begin position="24"/>
        <end position="104"/>
    </location>
</feature>
<dbReference type="EMBL" id="DUZY01000007">
    <property type="protein sequence ID" value="DAD44735.1"/>
    <property type="molecule type" value="Genomic_DNA"/>
</dbReference>
<keyword evidence="3" id="KW-1185">Reference proteome</keyword>
<dbReference type="AlphaFoldDB" id="A0A822ZMN4"/>
<gene>
    <name evidence="2" type="ORF">HUJ06_002965</name>
</gene>
<dbReference type="PANTHER" id="PTHR36312:SF1">
    <property type="entry name" value="OS01G0594500 PROTEIN"/>
    <property type="match status" value="1"/>
</dbReference>
<dbReference type="InterPro" id="IPR038975">
    <property type="entry name" value="THNL"/>
</dbReference>
<evidence type="ECO:0000313" key="2">
    <source>
        <dbReference type="EMBL" id="DAD44735.1"/>
    </source>
</evidence>
<proteinExistence type="predicted"/>
<protein>
    <recommendedName>
        <fullName evidence="4">Thionin-like protein 2</fullName>
    </recommendedName>
</protein>